<dbReference type="AlphaFoldDB" id="A0A834J6N0"/>
<keyword evidence="2" id="KW-1185">Reference proteome</keyword>
<protein>
    <submittedName>
        <fullName evidence="1">Uncharacterized protein</fullName>
    </submittedName>
</protein>
<comment type="caution">
    <text evidence="1">The sequence shown here is derived from an EMBL/GenBank/DDBJ whole genome shotgun (WGS) entry which is preliminary data.</text>
</comment>
<name>A0A834J6N0_VESVU</name>
<reference evidence="1" key="1">
    <citation type="journal article" date="2020" name="G3 (Bethesda)">
        <title>High-Quality Assemblies for Three Invasive Social Wasps from the &lt;i&gt;Vespula&lt;/i&gt; Genus.</title>
        <authorList>
            <person name="Harrop T.W.R."/>
            <person name="Guhlin J."/>
            <person name="McLaughlin G.M."/>
            <person name="Permina E."/>
            <person name="Stockwell P."/>
            <person name="Gilligan J."/>
            <person name="Le Lec M.F."/>
            <person name="Gruber M.A.M."/>
            <person name="Quinn O."/>
            <person name="Lovegrove M."/>
            <person name="Duncan E.J."/>
            <person name="Remnant E.J."/>
            <person name="Van Eeckhoven J."/>
            <person name="Graham B."/>
            <person name="Knapp R.A."/>
            <person name="Langford K.W."/>
            <person name="Kronenberg Z."/>
            <person name="Press M.O."/>
            <person name="Eacker S.M."/>
            <person name="Wilson-Rankin E.E."/>
            <person name="Purcell J."/>
            <person name="Lester P.J."/>
            <person name="Dearden P.K."/>
        </authorList>
    </citation>
    <scope>NUCLEOTIDE SEQUENCE</scope>
    <source>
        <strain evidence="1">Marl-1</strain>
    </source>
</reference>
<proteinExistence type="predicted"/>
<dbReference type="EMBL" id="JACSEA010000022">
    <property type="protein sequence ID" value="KAF7380011.1"/>
    <property type="molecule type" value="Genomic_DNA"/>
</dbReference>
<evidence type="ECO:0000313" key="2">
    <source>
        <dbReference type="Proteomes" id="UP000614350"/>
    </source>
</evidence>
<dbReference type="Proteomes" id="UP000614350">
    <property type="component" value="Unassembled WGS sequence"/>
</dbReference>
<sequence length="128" mass="14062">MNLLRNAFEASALTGAARGQGTRTEHEDEARVRDTIVKSVRREGAGTTARILLESRPILLLISETKRTGKREAMALCFAAKGRMCSRLFVAAEGTNQANGDKSPDNGIDEHRRVLDSCRCSRRFCGLP</sequence>
<organism evidence="1 2">
    <name type="scientific">Vespula vulgaris</name>
    <name type="common">Yellow jacket</name>
    <name type="synonym">Wasp</name>
    <dbReference type="NCBI Taxonomy" id="7454"/>
    <lineage>
        <taxon>Eukaryota</taxon>
        <taxon>Metazoa</taxon>
        <taxon>Ecdysozoa</taxon>
        <taxon>Arthropoda</taxon>
        <taxon>Hexapoda</taxon>
        <taxon>Insecta</taxon>
        <taxon>Pterygota</taxon>
        <taxon>Neoptera</taxon>
        <taxon>Endopterygota</taxon>
        <taxon>Hymenoptera</taxon>
        <taxon>Apocrita</taxon>
        <taxon>Aculeata</taxon>
        <taxon>Vespoidea</taxon>
        <taxon>Vespidae</taxon>
        <taxon>Vespinae</taxon>
        <taxon>Vespula</taxon>
    </lineage>
</organism>
<accession>A0A834J6N0</accession>
<gene>
    <name evidence="1" type="ORF">HZH66_014366</name>
</gene>
<evidence type="ECO:0000313" key="1">
    <source>
        <dbReference type="EMBL" id="KAF7380011.1"/>
    </source>
</evidence>